<dbReference type="EMBL" id="JAUZEE010000010">
    <property type="protein sequence ID" value="MDP4302279.1"/>
    <property type="molecule type" value="Genomic_DNA"/>
</dbReference>
<feature type="compositionally biased region" description="Low complexity" evidence="1">
    <location>
        <begin position="112"/>
        <end position="128"/>
    </location>
</feature>
<feature type="region of interest" description="Disordered" evidence="1">
    <location>
        <begin position="65"/>
        <end position="201"/>
    </location>
</feature>
<dbReference type="Proteomes" id="UP001235760">
    <property type="component" value="Unassembled WGS sequence"/>
</dbReference>
<organism evidence="2 3">
    <name type="scientific">Leptothrix discophora</name>
    <dbReference type="NCBI Taxonomy" id="89"/>
    <lineage>
        <taxon>Bacteria</taxon>
        <taxon>Pseudomonadati</taxon>
        <taxon>Pseudomonadota</taxon>
        <taxon>Betaproteobacteria</taxon>
        <taxon>Burkholderiales</taxon>
        <taxon>Sphaerotilaceae</taxon>
        <taxon>Leptothrix</taxon>
    </lineage>
</organism>
<reference evidence="2 3" key="1">
    <citation type="submission" date="2023-08" db="EMBL/GenBank/DDBJ databases">
        <authorList>
            <person name="Roldan D.M."/>
            <person name="Menes R.J."/>
        </authorList>
    </citation>
    <scope>NUCLEOTIDE SEQUENCE [LARGE SCALE GENOMIC DNA]</scope>
    <source>
        <strain evidence="2 3">CCM 2812</strain>
    </source>
</reference>
<protein>
    <recommendedName>
        <fullName evidence="4">Proline-rich protein</fullName>
    </recommendedName>
</protein>
<feature type="compositionally biased region" description="Low complexity" evidence="1">
    <location>
        <begin position="135"/>
        <end position="144"/>
    </location>
</feature>
<name>A0ABT9G719_LEPDI</name>
<comment type="caution">
    <text evidence="2">The sequence shown here is derived from an EMBL/GenBank/DDBJ whole genome shotgun (WGS) entry which is preliminary data.</text>
</comment>
<accession>A0ABT9G719</accession>
<gene>
    <name evidence="2" type="ORF">Q8X39_16705</name>
</gene>
<evidence type="ECO:0008006" key="4">
    <source>
        <dbReference type="Google" id="ProtNLM"/>
    </source>
</evidence>
<sequence length="280" mass="29665">MAEYFRKTERGRREVRERSLNLSRTARNLLLILDSSKSLTAWIDMIQGATLADAVALLEAGLIESPPNAEDSRPAQFEPTEPMGHTGWQVPSQYAGLRDPANRTGSLPPPVASATASTASASAPAATPAVPPAARPTGARATSGLGEPKGLERPPGAVRPGGQASPPASSRGDTLPGSLDPLVRSAGPASRPPSDFGGLDVTPLPPVGRSLGYTELYDSLNALLRESLGLFRGYRYTLRIEKAQNIAELEQVARDFIDEVHRVRGESMARMVQRALGLGS</sequence>
<evidence type="ECO:0000313" key="3">
    <source>
        <dbReference type="Proteomes" id="UP001235760"/>
    </source>
</evidence>
<evidence type="ECO:0000256" key="1">
    <source>
        <dbReference type="SAM" id="MobiDB-lite"/>
    </source>
</evidence>
<evidence type="ECO:0000313" key="2">
    <source>
        <dbReference type="EMBL" id="MDP4302279.1"/>
    </source>
</evidence>
<keyword evidence="3" id="KW-1185">Reference proteome</keyword>
<proteinExistence type="predicted"/>
<dbReference type="RefSeq" id="WP_305750821.1">
    <property type="nucleotide sequence ID" value="NZ_JAUZEE010000010.1"/>
</dbReference>